<dbReference type="InterPro" id="IPR030395">
    <property type="entry name" value="GP_PDE_dom"/>
</dbReference>
<evidence type="ECO:0000313" key="1">
    <source>
        <dbReference type="EMBL" id="QIW54866.1"/>
    </source>
</evidence>
<gene>
    <name evidence="1" type="ORF">GU336_12420</name>
</gene>
<dbReference type="PANTHER" id="PTHR46211:SF1">
    <property type="entry name" value="GLYCEROPHOSPHODIESTER PHOSPHODIESTERASE, CYTOPLASMIC"/>
    <property type="match status" value="1"/>
</dbReference>
<dbReference type="GO" id="GO:0008081">
    <property type="term" value="F:phosphoric diester hydrolase activity"/>
    <property type="evidence" value="ECO:0007669"/>
    <property type="project" value="InterPro"/>
</dbReference>
<dbReference type="InterPro" id="IPR017946">
    <property type="entry name" value="PLC-like_Pdiesterase_TIM-brl"/>
</dbReference>
<accession>A0A290Q262</accession>
<dbReference type="AlphaFoldDB" id="A0A290Q262"/>
<dbReference type="Proteomes" id="UP000501945">
    <property type="component" value="Chromosome"/>
</dbReference>
<dbReference type="GO" id="GO:0006629">
    <property type="term" value="P:lipid metabolic process"/>
    <property type="evidence" value="ECO:0007669"/>
    <property type="project" value="InterPro"/>
</dbReference>
<protein>
    <submittedName>
        <fullName evidence="1">Glycerophosphodiester phosphodiesterase</fullName>
    </submittedName>
</protein>
<dbReference type="KEGG" id="lrn:CMV25_04950"/>
<dbReference type="STRING" id="1348633.GCA_001591765_01828"/>
<organism evidence="1 2">
    <name type="scientific">Pseudolactococcus raffinolactis</name>
    <dbReference type="NCBI Taxonomy" id="1366"/>
    <lineage>
        <taxon>Bacteria</taxon>
        <taxon>Bacillati</taxon>
        <taxon>Bacillota</taxon>
        <taxon>Bacilli</taxon>
        <taxon>Lactobacillales</taxon>
        <taxon>Streptococcaceae</taxon>
        <taxon>Pseudolactococcus</taxon>
    </lineage>
</organism>
<dbReference type="PROSITE" id="PS51704">
    <property type="entry name" value="GP_PDE"/>
    <property type="match status" value="1"/>
</dbReference>
<dbReference type="PANTHER" id="PTHR46211">
    <property type="entry name" value="GLYCEROPHOSPHORYL DIESTER PHOSPHODIESTERASE"/>
    <property type="match status" value="1"/>
</dbReference>
<name>A0A290Q262_9LACT</name>
<proteinExistence type="predicted"/>
<sequence length="283" mass="32804">MFTGIKKWFYRNRDYFKSRRARFQASIYHLLHQDPVETQIFAHRGSKSNRPENTLAAFAEAIRVGADGIELDVHLTKDGQLVVIHDESIDRTTNGRGLVRNLTFSEIRNYSAGAWFGTDYATEKIPLLSEVLDLLIQLQFTGVLNVEIKTDKFQYVGIEKMTSDLLTSQHYPFSHIYCSFNLESLQRLSELEPGADLCLLMSTSEQKIKLGLQTDYISHLHPRLDWLQKNKSYLKQHNKPLRPWTLNNDADIYFAFNHHLSGFMTDYPALAVEIKKRYNQKSL</sequence>
<dbReference type="Gene3D" id="3.20.20.190">
    <property type="entry name" value="Phosphatidylinositol (PI) phosphodiesterase"/>
    <property type="match status" value="1"/>
</dbReference>
<dbReference type="SUPFAM" id="SSF51695">
    <property type="entry name" value="PLC-like phosphodiesterases"/>
    <property type="match status" value="1"/>
</dbReference>
<dbReference type="EMBL" id="CP047616">
    <property type="protein sequence ID" value="QIW54866.1"/>
    <property type="molecule type" value="Genomic_DNA"/>
</dbReference>
<dbReference type="CDD" id="cd08563">
    <property type="entry name" value="GDPD_TtGDE_like"/>
    <property type="match status" value="1"/>
</dbReference>
<reference evidence="1 2" key="1">
    <citation type="submission" date="2019-12" db="EMBL/GenBank/DDBJ databases">
        <title>Whole genome sequences of Lactococcus raffinolactis strains isolated from sewage.</title>
        <authorList>
            <person name="Ybazeta G."/>
            <person name="Ross M."/>
            <person name="Brabant-Kirwan D."/>
            <person name="Saleh M."/>
            <person name="Dillon J.A."/>
            <person name="Splinter K."/>
            <person name="Nokhbeh R."/>
        </authorList>
    </citation>
    <scope>NUCLEOTIDE SEQUENCE [LARGE SCALE GENOMIC DNA]</scope>
    <source>
        <strain evidence="1 2">Lr_19_5</strain>
    </source>
</reference>
<dbReference type="Pfam" id="PF03009">
    <property type="entry name" value="GDPD"/>
    <property type="match status" value="1"/>
</dbReference>
<evidence type="ECO:0000313" key="2">
    <source>
        <dbReference type="Proteomes" id="UP000501945"/>
    </source>
</evidence>
<dbReference type="RefSeq" id="WP_096039763.1">
    <property type="nucleotide sequence ID" value="NZ_CP023392.1"/>
</dbReference>